<keyword evidence="1" id="KW-0472">Membrane</keyword>
<dbReference type="Proteomes" id="UP000294325">
    <property type="component" value="Chromosome"/>
</dbReference>
<protein>
    <submittedName>
        <fullName evidence="2">Uncharacterized protein</fullName>
    </submittedName>
</protein>
<evidence type="ECO:0000313" key="3">
    <source>
        <dbReference type="Proteomes" id="UP000294325"/>
    </source>
</evidence>
<accession>A0A4V1AVU3</accession>
<proteinExistence type="predicted"/>
<gene>
    <name evidence="2" type="ORF">E3U44_07290</name>
</gene>
<dbReference type="RefSeq" id="WP_134357510.1">
    <property type="nucleotide sequence ID" value="NZ_CP038033.1"/>
</dbReference>
<evidence type="ECO:0000313" key="2">
    <source>
        <dbReference type="EMBL" id="QBQ54335.1"/>
    </source>
</evidence>
<name>A0A4V1AVU3_9GAMM</name>
<dbReference type="KEGG" id="nwr:E3U44_07290"/>
<dbReference type="EMBL" id="CP038033">
    <property type="protein sequence ID" value="QBQ54335.1"/>
    <property type="molecule type" value="Genomic_DNA"/>
</dbReference>
<keyword evidence="1" id="KW-1133">Transmembrane helix</keyword>
<keyword evidence="1" id="KW-0812">Transmembrane</keyword>
<dbReference type="AlphaFoldDB" id="A0A4V1AVU3"/>
<sequence>MLAGLLPIVGGYAFSAIWSYTRYHTSRESGHKLYFRAAFYGLFLVICAFLIHIILFLKFHNYRDFLSFFNGQSNLNAPIWGQEAKIAVLIISAMLGPALAQLLNFPRIPYLYNFQIPFSGIKPFFKWEQLLLKLAIKHKDFEKLILRSTEKSQPLLFTLSSGKVFVGWAVWAPNPVEKRSAVRILPMLSGYRDLDNHKIHFTTDYEVIHKITNKELPQLKHVELEDLEIVLSSDQIVSSHLFDLELWQYLTNEQQKSSRLKQFYAKFIPAKSKSKEQHKFFSP</sequence>
<keyword evidence="3" id="KW-1185">Reference proteome</keyword>
<dbReference type="OrthoDB" id="6058926at2"/>
<evidence type="ECO:0000256" key="1">
    <source>
        <dbReference type="SAM" id="Phobius"/>
    </source>
</evidence>
<organism evidence="2 3">
    <name type="scientific">Nitrosococcus wardiae</name>
    <dbReference type="NCBI Taxonomy" id="1814290"/>
    <lineage>
        <taxon>Bacteria</taxon>
        <taxon>Pseudomonadati</taxon>
        <taxon>Pseudomonadota</taxon>
        <taxon>Gammaproteobacteria</taxon>
        <taxon>Chromatiales</taxon>
        <taxon>Chromatiaceae</taxon>
        <taxon>Nitrosococcus</taxon>
    </lineage>
</organism>
<feature type="transmembrane region" description="Helical" evidence="1">
    <location>
        <begin position="39"/>
        <end position="57"/>
    </location>
</feature>
<reference evidence="2 3" key="1">
    <citation type="submission" date="2019-03" db="EMBL/GenBank/DDBJ databases">
        <title>The genome sequence of Nitrosococcus wardiae strain D1FHST reveals the archetypal metabolic capacity of ammonia-oxidizing Gammaproteobacteria.</title>
        <authorList>
            <person name="Wang L."/>
            <person name="Lim C.K."/>
            <person name="Hanson T.E."/>
            <person name="Dang H."/>
            <person name="Klotz M.G."/>
        </authorList>
    </citation>
    <scope>NUCLEOTIDE SEQUENCE [LARGE SCALE GENOMIC DNA]</scope>
    <source>
        <strain evidence="2 3">D1FHS</strain>
    </source>
</reference>